<dbReference type="SUPFAM" id="SSF81273">
    <property type="entry name" value="H-NS histone-like proteins"/>
    <property type="match status" value="1"/>
</dbReference>
<dbReference type="GO" id="GO:0003677">
    <property type="term" value="F:DNA binding"/>
    <property type="evidence" value="ECO:0007669"/>
    <property type="project" value="UniProtKB-KW"/>
</dbReference>
<evidence type="ECO:0000256" key="2">
    <source>
        <dbReference type="ARBA" id="ARBA00010610"/>
    </source>
</evidence>
<dbReference type="RefSeq" id="WP_060857725.1">
    <property type="nucleotide sequence ID" value="NZ_FCOC02000017.1"/>
</dbReference>
<feature type="domain" description="DNA-binding protein H-NS-like C-terminal" evidence="6">
    <location>
        <begin position="91"/>
        <end position="123"/>
    </location>
</feature>
<dbReference type="AlphaFoldDB" id="A0A158HI57"/>
<comment type="similarity">
    <text evidence="2">Belongs to the histone-like protein H-NS family.</text>
</comment>
<evidence type="ECO:0000256" key="4">
    <source>
        <dbReference type="ARBA" id="ARBA00023125"/>
    </source>
</evidence>
<name>A0A158HI57_CABSO</name>
<evidence type="ECO:0000256" key="1">
    <source>
        <dbReference type="ARBA" id="ARBA00004453"/>
    </source>
</evidence>
<keyword evidence="3" id="KW-0963">Cytoplasm</keyword>
<evidence type="ECO:0000256" key="5">
    <source>
        <dbReference type="SAM" id="MobiDB-lite"/>
    </source>
</evidence>
<dbReference type="GO" id="GO:0009295">
    <property type="term" value="C:nucleoid"/>
    <property type="evidence" value="ECO:0007669"/>
    <property type="project" value="UniProtKB-SubCell"/>
</dbReference>
<gene>
    <name evidence="7" type="ORF">AWB64_04651</name>
</gene>
<dbReference type="InterPro" id="IPR027444">
    <property type="entry name" value="H-NS_C_dom"/>
</dbReference>
<dbReference type="PANTHER" id="PTHR38097">
    <property type="match status" value="1"/>
</dbReference>
<dbReference type="PANTHER" id="PTHR38097:SF2">
    <property type="entry name" value="DNA-BINDING PROTEIN STPA"/>
    <property type="match status" value="1"/>
</dbReference>
<comment type="subcellular location">
    <subcellularLocation>
        <location evidence="1">Cytoplasm</location>
        <location evidence="1">Nucleoid</location>
    </subcellularLocation>
</comment>
<reference evidence="7 8" key="1">
    <citation type="submission" date="2016-01" db="EMBL/GenBank/DDBJ databases">
        <authorList>
            <person name="Oliw E.H."/>
        </authorList>
    </citation>
    <scope>NUCLEOTIDE SEQUENCE [LARGE SCALE GENOMIC DNA]</scope>
    <source>
        <strain evidence="7">LMG 22029</strain>
    </source>
</reference>
<protein>
    <submittedName>
        <fullName evidence="7">Histone family protein nucleoid-structuring protein H-NS</fullName>
    </submittedName>
</protein>
<dbReference type="EMBL" id="FCOC02000017">
    <property type="protein sequence ID" value="SAL43743.1"/>
    <property type="molecule type" value="Genomic_DNA"/>
</dbReference>
<keyword evidence="4" id="KW-0238">DNA-binding</keyword>
<organism evidence="7 8">
    <name type="scientific">Caballeronia sordidicola</name>
    <name type="common">Burkholderia sordidicola</name>
    <dbReference type="NCBI Taxonomy" id="196367"/>
    <lineage>
        <taxon>Bacteria</taxon>
        <taxon>Pseudomonadati</taxon>
        <taxon>Pseudomonadota</taxon>
        <taxon>Betaproteobacteria</taxon>
        <taxon>Burkholderiales</taxon>
        <taxon>Burkholderiaceae</taxon>
        <taxon>Caballeronia</taxon>
    </lineage>
</organism>
<accession>A0A158HI57</accession>
<proteinExistence type="inferred from homology"/>
<evidence type="ECO:0000313" key="7">
    <source>
        <dbReference type="EMBL" id="SAL43743.1"/>
    </source>
</evidence>
<dbReference type="Pfam" id="PF00816">
    <property type="entry name" value="Histone_HNS"/>
    <property type="match status" value="1"/>
</dbReference>
<evidence type="ECO:0000256" key="3">
    <source>
        <dbReference type="ARBA" id="ARBA00022490"/>
    </source>
</evidence>
<feature type="region of interest" description="Disordered" evidence="5">
    <location>
        <begin position="71"/>
        <end position="100"/>
    </location>
</feature>
<dbReference type="Gene3D" id="4.10.430.30">
    <property type="match status" value="1"/>
</dbReference>
<feature type="compositionally biased region" description="Low complexity" evidence="5">
    <location>
        <begin position="71"/>
        <end position="80"/>
    </location>
</feature>
<sequence length="191" mass="20480">MPTLEQIQAKLRKLKSQEETLIAKRNQSVLDNIRKLMEAHGLTTADIDAHLSTPRKRRGRPAGSAVKLAKAQKSAKAKSSGTATGNGKLPAKYRDPKTGATWSGWARPPLWIKDVKDRSKFLISGSTEIDPARKPAAKKVTRKNAAAKTAGAKKLTTKRAFAAKAGRKSAKANIVNQESADASGLYATPAV</sequence>
<evidence type="ECO:0000313" key="8">
    <source>
        <dbReference type="Proteomes" id="UP000054893"/>
    </source>
</evidence>
<dbReference type="Proteomes" id="UP000054893">
    <property type="component" value="Unassembled WGS sequence"/>
</dbReference>
<dbReference type="OrthoDB" id="5297879at2"/>
<evidence type="ECO:0000259" key="6">
    <source>
        <dbReference type="Pfam" id="PF00816"/>
    </source>
</evidence>